<dbReference type="Gene3D" id="3.40.50.150">
    <property type="entry name" value="Vaccinia Virus protein VP39"/>
    <property type="match status" value="1"/>
</dbReference>
<organism evidence="1 2">
    <name type="scientific">Apophysomyces ossiformis</name>
    <dbReference type="NCBI Taxonomy" id="679940"/>
    <lineage>
        <taxon>Eukaryota</taxon>
        <taxon>Fungi</taxon>
        <taxon>Fungi incertae sedis</taxon>
        <taxon>Mucoromycota</taxon>
        <taxon>Mucoromycotina</taxon>
        <taxon>Mucoromycetes</taxon>
        <taxon>Mucorales</taxon>
        <taxon>Mucorineae</taxon>
        <taxon>Mucoraceae</taxon>
        <taxon>Apophysomyces</taxon>
    </lineage>
</organism>
<dbReference type="EMBL" id="JABAYA010000017">
    <property type="protein sequence ID" value="KAF7730302.1"/>
    <property type="molecule type" value="Genomic_DNA"/>
</dbReference>
<evidence type="ECO:0000313" key="1">
    <source>
        <dbReference type="EMBL" id="KAF7730302.1"/>
    </source>
</evidence>
<dbReference type="SUPFAM" id="SSF53335">
    <property type="entry name" value="S-adenosyl-L-methionine-dependent methyltransferases"/>
    <property type="match status" value="1"/>
</dbReference>
<sequence>MTTLFRQLRAWKESASSGHLCLDLRAITEYHARHFVPSTNIPWSQLRQRCAELPPKRLPFAVVEPLGHRGCASWLIDQGWQCPWIFWEGDCSSSFWAEACAAGWAEEAPEKTMTQPQQRPQRPWLLFSPCPFLEANMDRIEQDLAGRNDLRCLDIGCGSGRDTAWILSRARPWTITALDSLRGAVERTEALTAHLGSRDRLKVVQAKIMANGAWKDIKHVPSGEEEKEGKAGTGLDRLEQKRQRFSPGVSTTEFFGAEQFDLVLTIRFLVRSLLPQLPQLLRVGGYLVISHFVEDGVHTYDQPRKDHRLALGELRKLYESMENMQVLVDVIEEIEDGRPVNSVVIKRIA</sequence>
<accession>A0A8H7EV29</accession>
<dbReference type="OrthoDB" id="74240at2759"/>
<dbReference type="Gene3D" id="3.40.250.10">
    <property type="entry name" value="Rhodanese-like domain"/>
    <property type="match status" value="1"/>
</dbReference>
<proteinExistence type="predicted"/>
<evidence type="ECO:0000313" key="2">
    <source>
        <dbReference type="Proteomes" id="UP000605846"/>
    </source>
</evidence>
<dbReference type="InterPro" id="IPR029063">
    <property type="entry name" value="SAM-dependent_MTases_sf"/>
</dbReference>
<name>A0A8H7EV29_9FUNG</name>
<comment type="caution">
    <text evidence="1">The sequence shown here is derived from an EMBL/GenBank/DDBJ whole genome shotgun (WGS) entry which is preliminary data.</text>
</comment>
<keyword evidence="2" id="KW-1185">Reference proteome</keyword>
<dbReference type="CDD" id="cd02440">
    <property type="entry name" value="AdoMet_MTases"/>
    <property type="match status" value="1"/>
</dbReference>
<dbReference type="InterPro" id="IPR036873">
    <property type="entry name" value="Rhodanese-like_dom_sf"/>
</dbReference>
<reference evidence="1" key="1">
    <citation type="submission" date="2020-01" db="EMBL/GenBank/DDBJ databases">
        <title>Genome Sequencing of Three Apophysomyces-Like Fungal Strains Confirms a Novel Fungal Genus in the Mucoromycota with divergent Burkholderia-like Endosymbiotic Bacteria.</title>
        <authorList>
            <person name="Stajich J.E."/>
            <person name="Macias A.M."/>
            <person name="Carter-House D."/>
            <person name="Lovett B."/>
            <person name="Kasson L.R."/>
            <person name="Berry K."/>
            <person name="Grigoriev I."/>
            <person name="Chang Y."/>
            <person name="Spatafora J."/>
            <person name="Kasson M.T."/>
        </authorList>
    </citation>
    <scope>NUCLEOTIDE SEQUENCE</scope>
    <source>
        <strain evidence="1">NRRL A-21654</strain>
    </source>
</reference>
<dbReference type="SUPFAM" id="SSF52821">
    <property type="entry name" value="Rhodanese/Cell cycle control phosphatase"/>
    <property type="match status" value="1"/>
</dbReference>
<gene>
    <name evidence="1" type="ORF">EC973_002546</name>
</gene>
<dbReference type="Proteomes" id="UP000605846">
    <property type="component" value="Unassembled WGS sequence"/>
</dbReference>
<protein>
    <submittedName>
        <fullName evidence="1">Uncharacterized protein</fullName>
    </submittedName>
</protein>
<dbReference type="AlphaFoldDB" id="A0A8H7EV29"/>